<dbReference type="InterPro" id="IPR036179">
    <property type="entry name" value="Ig-like_dom_sf"/>
</dbReference>
<dbReference type="InterPro" id="IPR003599">
    <property type="entry name" value="Ig_sub"/>
</dbReference>
<dbReference type="GO" id="GO:0050863">
    <property type="term" value="P:regulation of T cell activation"/>
    <property type="evidence" value="ECO:0007669"/>
    <property type="project" value="UniProtKB-ARBA"/>
</dbReference>
<keyword evidence="6" id="KW-0393">Immunoglobulin domain</keyword>
<keyword evidence="4" id="KW-1015">Disulfide bond</keyword>
<dbReference type="PANTHER" id="PTHR24100">
    <property type="entry name" value="BUTYROPHILIN"/>
    <property type="match status" value="1"/>
</dbReference>
<feature type="domain" description="Ig-like" evidence="8">
    <location>
        <begin position="201"/>
        <end position="300"/>
    </location>
</feature>
<evidence type="ECO:0000259" key="8">
    <source>
        <dbReference type="PROSITE" id="PS50835"/>
    </source>
</evidence>
<dbReference type="FunFam" id="2.60.40.10:FF:000142">
    <property type="entry name" value="V-set domain-containing T-cell activation inhibitor 1"/>
    <property type="match status" value="1"/>
</dbReference>
<dbReference type="SMART" id="SM00406">
    <property type="entry name" value="IGv"/>
    <property type="match status" value="2"/>
</dbReference>
<dbReference type="GO" id="GO:0005102">
    <property type="term" value="F:signaling receptor binding"/>
    <property type="evidence" value="ECO:0000318"/>
    <property type="project" value="GO_Central"/>
</dbReference>
<proteinExistence type="predicted"/>
<evidence type="ECO:0000256" key="2">
    <source>
        <dbReference type="ARBA" id="ARBA00022729"/>
    </source>
</evidence>
<reference evidence="10" key="1">
    <citation type="submission" date="2025-08" db="UniProtKB">
        <authorList>
            <consortium name="RefSeq"/>
        </authorList>
    </citation>
    <scope>IDENTIFICATION</scope>
    <source>
        <strain evidence="10">Tuebingen</strain>
        <tissue evidence="10">Fibroblasts and whole tissue</tissue>
    </source>
</reference>
<evidence type="ECO:0000256" key="6">
    <source>
        <dbReference type="ARBA" id="ARBA00023319"/>
    </source>
</evidence>
<feature type="domain" description="Ig-like" evidence="8">
    <location>
        <begin position="372"/>
        <end position="473"/>
    </location>
</feature>
<dbReference type="GeneID" id="101884650"/>
<dbReference type="PROSITE" id="PS50835">
    <property type="entry name" value="IG_LIKE"/>
    <property type="match status" value="3"/>
</dbReference>
<dbReference type="OrthoDB" id="9898017at2759"/>
<feature type="compositionally biased region" description="Basic and acidic residues" evidence="7">
    <location>
        <begin position="128"/>
        <end position="146"/>
    </location>
</feature>
<dbReference type="Pfam" id="PF07686">
    <property type="entry name" value="V-set"/>
    <property type="match status" value="2"/>
</dbReference>
<keyword evidence="2" id="KW-0732">Signal</keyword>
<dbReference type="GO" id="GO:1903037">
    <property type="term" value="P:regulation of leukocyte cell-cell adhesion"/>
    <property type="evidence" value="ECO:0007669"/>
    <property type="project" value="UniProtKB-ARBA"/>
</dbReference>
<dbReference type="InterPro" id="IPR050504">
    <property type="entry name" value="IgSF_BTN/MOG"/>
</dbReference>
<comment type="subcellular location">
    <subcellularLocation>
        <location evidence="1">Membrane</location>
    </subcellularLocation>
</comment>
<dbReference type="Proteomes" id="UP000000437">
    <property type="component" value="Chromosome 5"/>
</dbReference>
<dbReference type="GO" id="GO:0050852">
    <property type="term" value="P:T cell receptor signaling pathway"/>
    <property type="evidence" value="ECO:0000318"/>
    <property type="project" value="GO_Central"/>
</dbReference>
<organism evidence="9 10">
    <name type="scientific">Danio rerio</name>
    <name type="common">Zebrafish</name>
    <name type="synonym">Brachydanio rerio</name>
    <dbReference type="NCBI Taxonomy" id="7955"/>
    <lineage>
        <taxon>Eukaryota</taxon>
        <taxon>Metazoa</taxon>
        <taxon>Chordata</taxon>
        <taxon>Craniata</taxon>
        <taxon>Vertebrata</taxon>
        <taxon>Euteleostomi</taxon>
        <taxon>Actinopterygii</taxon>
        <taxon>Neopterygii</taxon>
        <taxon>Teleostei</taxon>
        <taxon>Ostariophysi</taxon>
        <taxon>Cypriniformes</taxon>
        <taxon>Danionidae</taxon>
        <taxon>Danioninae</taxon>
        <taxon>Danio</taxon>
    </lineage>
</organism>
<dbReference type="InterPro" id="IPR007110">
    <property type="entry name" value="Ig-like_dom"/>
</dbReference>
<dbReference type="GO" id="GO:0001817">
    <property type="term" value="P:regulation of cytokine production"/>
    <property type="evidence" value="ECO:0000318"/>
    <property type="project" value="GO_Central"/>
</dbReference>
<protein>
    <recommendedName>
        <fullName evidence="8">Ig-like domain-containing protein</fullName>
    </recommendedName>
</protein>
<dbReference type="SMART" id="SM00409">
    <property type="entry name" value="IG"/>
    <property type="match status" value="3"/>
</dbReference>
<dbReference type="InterPro" id="IPR013106">
    <property type="entry name" value="Ig_V-set"/>
</dbReference>
<dbReference type="Gene3D" id="2.60.40.10">
    <property type="entry name" value="Immunoglobulins"/>
    <property type="match status" value="3"/>
</dbReference>
<dbReference type="AlphaFoldDB" id="A0A8M2BCN3"/>
<evidence type="ECO:0000313" key="10">
    <source>
        <dbReference type="RefSeq" id="XP_005165291.4"/>
    </source>
</evidence>
<keyword evidence="3" id="KW-0472">Membrane</keyword>
<sequence length="542" mass="61712">MDITWYSETSVVCAYKNREVTQGVGYEGRANLFIHDLVRGNVSLRVANFTESDLGVYMCQVTSQNKTQQITVNVTEEESAIFKDQHLFTVDYKMRETNKELCQHESDKHLPEKGEGSYKISIKSYHSASDKNQHGGDKGETSKELSSKILRSKSLPAYKMSEDNMNGPEKRKLSSQVYSRSLHGDFKMALSKSRNFQLVVPSTAEAEVSLGSDLVIPCQLSPEINAVDMEISWSKDADCVCLYKDRKIAEGVWFKDRASLFFTHKLKKGDVSLRLKNFRLSDIGNYHCQVINGDRREEITVRVRVNPGIQPVNQSPIYQDKNAPSILREDEKIIKATNKSPRHPSHHSDSYQRQHVSFNERISSNDFQLVIPQTTEEAKVSLGSELTVPCYSSPEICATAMQIRWFKETDCVCVYKNKHMNEGRGYKDRVSLDSRELERGNVSVLLRNFSVSDVGDYHCQVSSGGRTQHITVGVRIKPEVQPVSQAPTPQDQCVQLMLSEADKIWTEEETSKMDEFALMAEMNVNNEQELYRQLIKAYNERN</sequence>
<gene>
    <name evidence="10" type="primary">LOC101884650</name>
</gene>
<keyword evidence="5" id="KW-0325">Glycoprotein</keyword>
<evidence type="ECO:0000256" key="5">
    <source>
        <dbReference type="ARBA" id="ARBA00023180"/>
    </source>
</evidence>
<name>A0A8M2BCN3_DANRE</name>
<dbReference type="KEGG" id="dre:101884650"/>
<keyword evidence="9" id="KW-1185">Reference proteome</keyword>
<dbReference type="SUPFAM" id="SSF48726">
    <property type="entry name" value="Immunoglobulin"/>
    <property type="match status" value="3"/>
</dbReference>
<evidence type="ECO:0000256" key="3">
    <source>
        <dbReference type="ARBA" id="ARBA00023136"/>
    </source>
</evidence>
<dbReference type="PANTHER" id="PTHR24100:SF130">
    <property type="entry name" value="BUTYROPHILIN-LIKE PROTEIN 9"/>
    <property type="match status" value="1"/>
</dbReference>
<evidence type="ECO:0000256" key="1">
    <source>
        <dbReference type="ARBA" id="ARBA00004370"/>
    </source>
</evidence>
<dbReference type="RefSeq" id="XP_005165291.4">
    <property type="nucleotide sequence ID" value="XM_005165234.6"/>
</dbReference>
<evidence type="ECO:0000313" key="9">
    <source>
        <dbReference type="Proteomes" id="UP000000437"/>
    </source>
</evidence>
<dbReference type="InterPro" id="IPR013783">
    <property type="entry name" value="Ig-like_fold"/>
</dbReference>
<dbReference type="GO" id="GO:0009897">
    <property type="term" value="C:external side of plasma membrane"/>
    <property type="evidence" value="ECO:0000318"/>
    <property type="project" value="GO_Central"/>
</dbReference>
<feature type="domain" description="Ig-like" evidence="8">
    <location>
        <begin position="1"/>
        <end position="75"/>
    </location>
</feature>
<evidence type="ECO:0000256" key="4">
    <source>
        <dbReference type="ARBA" id="ARBA00023157"/>
    </source>
</evidence>
<feature type="region of interest" description="Disordered" evidence="7">
    <location>
        <begin position="126"/>
        <end position="146"/>
    </location>
</feature>
<accession>A0A8M2BCN3</accession>
<evidence type="ECO:0000256" key="7">
    <source>
        <dbReference type="SAM" id="MobiDB-lite"/>
    </source>
</evidence>